<gene>
    <name evidence="7" type="ORF">SAMN05444342_3138</name>
    <name evidence="6" type="ORF">ZOD2009_06489</name>
</gene>
<dbReference type="PROSITE" id="PS51257">
    <property type="entry name" value="PROKAR_LIPOPROTEIN"/>
    <property type="match status" value="1"/>
</dbReference>
<evidence type="ECO:0000256" key="1">
    <source>
        <dbReference type="ARBA" id="ARBA00008520"/>
    </source>
</evidence>
<dbReference type="RefSeq" id="WP_007978143.1">
    <property type="nucleotide sequence ID" value="NZ_AEMG01000005.1"/>
</dbReference>
<reference evidence="6 8" key="1">
    <citation type="journal article" date="2014" name="ISME J.">
        <title>Trehalose/2-sulfotrehalose biosynthesis and glycine-betaine uptake are widely spread mechanisms for osmoadaptation in the Halobacteriales.</title>
        <authorList>
            <person name="Youssef N.H."/>
            <person name="Savage-Ashlock K.N."/>
            <person name="McCully A.L."/>
            <person name="Luedtke B."/>
            <person name="Shaw E.I."/>
            <person name="Hoff W.D."/>
            <person name="Elshahed M.S."/>
        </authorList>
    </citation>
    <scope>NUCLEOTIDE SEQUENCE [LARGE SCALE GENOMIC DNA]</scope>
    <source>
        <strain evidence="6 8">DX253</strain>
    </source>
</reference>
<dbReference type="EMBL" id="AEMG01000005">
    <property type="protein sequence ID" value="EFW92983.1"/>
    <property type="molecule type" value="Genomic_DNA"/>
</dbReference>
<dbReference type="GO" id="GO:0015768">
    <property type="term" value="P:maltose transport"/>
    <property type="evidence" value="ECO:0007669"/>
    <property type="project" value="TreeGrafter"/>
</dbReference>
<dbReference type="PRINTS" id="PR00181">
    <property type="entry name" value="MALTOSEBP"/>
</dbReference>
<evidence type="ECO:0000313" key="8">
    <source>
        <dbReference type="Proteomes" id="UP000003751"/>
    </source>
</evidence>
<feature type="region of interest" description="Disordered" evidence="5">
    <location>
        <begin position="27"/>
        <end position="72"/>
    </location>
</feature>
<evidence type="ECO:0000256" key="3">
    <source>
        <dbReference type="ARBA" id="ARBA00022597"/>
    </source>
</evidence>
<dbReference type="AlphaFoldDB" id="E7QR75"/>
<evidence type="ECO:0000256" key="2">
    <source>
        <dbReference type="ARBA" id="ARBA00022448"/>
    </source>
</evidence>
<evidence type="ECO:0000256" key="5">
    <source>
        <dbReference type="SAM" id="MobiDB-lite"/>
    </source>
</evidence>
<dbReference type="GO" id="GO:0015144">
    <property type="term" value="F:carbohydrate transmembrane transporter activity"/>
    <property type="evidence" value="ECO:0007669"/>
    <property type="project" value="InterPro"/>
</dbReference>
<dbReference type="InterPro" id="IPR006060">
    <property type="entry name" value="Maltose/Cyclodextrin-bd"/>
</dbReference>
<dbReference type="EMBL" id="FRAN01000005">
    <property type="protein sequence ID" value="SHL17570.1"/>
    <property type="molecule type" value="Genomic_DNA"/>
</dbReference>
<evidence type="ECO:0000313" key="7">
    <source>
        <dbReference type="EMBL" id="SHL17570.1"/>
    </source>
</evidence>
<protein>
    <submittedName>
        <fullName evidence="6">ABC-type transport system periplasmic substrate-binding protein (Probable substrate maltose)</fullName>
    </submittedName>
    <submittedName>
        <fullName evidence="7">Carbohydrate ABC transporter substrate-binding protein, CUT1 family</fullName>
    </submittedName>
</protein>
<reference evidence="7" key="2">
    <citation type="submission" date="2016-11" db="EMBL/GenBank/DDBJ databases">
        <authorList>
            <person name="Jaros S."/>
            <person name="Januszkiewicz K."/>
            <person name="Wedrychowicz H."/>
        </authorList>
    </citation>
    <scope>NUCLEOTIDE SEQUENCE [LARGE SCALE GENOMIC DNA]</scope>
    <source>
        <strain evidence="7">DX253</strain>
    </source>
</reference>
<evidence type="ECO:0000256" key="4">
    <source>
        <dbReference type="ARBA" id="ARBA00022729"/>
    </source>
</evidence>
<evidence type="ECO:0000313" key="9">
    <source>
        <dbReference type="Proteomes" id="UP000184203"/>
    </source>
</evidence>
<reference evidence="9" key="3">
    <citation type="submission" date="2016-11" db="EMBL/GenBank/DDBJ databases">
        <authorList>
            <person name="Varghese N."/>
            <person name="Submissions S."/>
        </authorList>
    </citation>
    <scope>NUCLEOTIDE SEQUENCE [LARGE SCALE GENOMIC DNA]</scope>
    <source>
        <strain evidence="9">DX253</strain>
    </source>
</reference>
<dbReference type="GO" id="GO:0042956">
    <property type="term" value="P:maltodextrin transmembrane transport"/>
    <property type="evidence" value="ECO:0007669"/>
    <property type="project" value="TreeGrafter"/>
</dbReference>
<name>E7QR75_HALPU</name>
<proteinExistence type="inferred from homology"/>
<dbReference type="Gene3D" id="3.40.190.10">
    <property type="entry name" value="Periplasmic binding protein-like II"/>
    <property type="match status" value="2"/>
</dbReference>
<dbReference type="SUPFAM" id="SSF53850">
    <property type="entry name" value="Periplasmic binding protein-like II"/>
    <property type="match status" value="1"/>
</dbReference>
<dbReference type="GO" id="GO:1901982">
    <property type="term" value="F:maltose binding"/>
    <property type="evidence" value="ECO:0007669"/>
    <property type="project" value="TreeGrafter"/>
</dbReference>
<keyword evidence="9" id="KW-1185">Reference proteome</keyword>
<dbReference type="eggNOG" id="arCOG00154">
    <property type="taxonomic scope" value="Archaea"/>
</dbReference>
<comment type="similarity">
    <text evidence="1">Belongs to the bacterial solute-binding protein 1 family.</text>
</comment>
<dbReference type="PANTHER" id="PTHR30061">
    <property type="entry name" value="MALTOSE-BINDING PERIPLASMIC PROTEIN"/>
    <property type="match status" value="1"/>
</dbReference>
<dbReference type="Pfam" id="PF13416">
    <property type="entry name" value="SBP_bac_8"/>
    <property type="match status" value="1"/>
</dbReference>
<dbReference type="Proteomes" id="UP000184203">
    <property type="component" value="Unassembled WGS sequence"/>
</dbReference>
<dbReference type="GO" id="GO:0055052">
    <property type="term" value="C:ATP-binding cassette (ABC) transporter complex, substrate-binding subunit-containing"/>
    <property type="evidence" value="ECO:0007669"/>
    <property type="project" value="TreeGrafter"/>
</dbReference>
<dbReference type="Proteomes" id="UP000003751">
    <property type="component" value="Unassembled WGS sequence"/>
</dbReference>
<keyword evidence="2" id="KW-0813">Transport</keyword>
<keyword evidence="4" id="KW-0732">Signal</keyword>
<accession>E7QR75</accession>
<evidence type="ECO:0000313" key="6">
    <source>
        <dbReference type="EMBL" id="EFW92983.1"/>
    </source>
</evidence>
<dbReference type="PATRIC" id="fig|797209.4.peg.1290"/>
<dbReference type="PANTHER" id="PTHR30061:SF50">
    <property type="entry name" value="MALTOSE_MALTODEXTRIN-BINDING PERIPLASMIC PROTEIN"/>
    <property type="match status" value="1"/>
</dbReference>
<keyword evidence="3" id="KW-0762">Sugar transport</keyword>
<dbReference type="OrthoDB" id="42146at2157"/>
<organism evidence="6 8">
    <name type="scientific">Haladaptatus paucihalophilus DX253</name>
    <dbReference type="NCBI Taxonomy" id="797209"/>
    <lineage>
        <taxon>Archaea</taxon>
        <taxon>Methanobacteriati</taxon>
        <taxon>Methanobacteriota</taxon>
        <taxon>Stenosarchaea group</taxon>
        <taxon>Halobacteria</taxon>
        <taxon>Halobacteriales</taxon>
        <taxon>Haladaptataceae</taxon>
        <taxon>Haladaptatus</taxon>
    </lineage>
</organism>
<dbReference type="STRING" id="797209.GCA_000376445_03902"/>
<sequence>MSYPRRKFLQTGGALAGITLAGCISVNDDDKDASGEETSNGDGDGGDGNGGNDQTNGGTAQLWHSRPKGPKKSLEANVTAFHEKTGDSIQLSEISDLQKTIENKLPAGKGPHMFQWAHDWVGEYQLAGFLSDQSDKLSVDPESTYTSAAARAVQFNGETLGLPYAAETVALLYNKDMVDEPPETVSEMQSIMDEHHDPANGKYGLSYPIDPYFISGYAQSFGGFYYDEEKDELGLTKPETLKGFRFVRDELAKYSPKDQKYDPQAAVFNEGNAPFAINGPWYLGTVRDAGLDVGVAPLPKPKGGEPKPYTGVKMWYFVKKMNEGGKNATAGRKFAEWHTTNTDLLLGLAEDHGFIPVHKDLAGSDDLPAAVKGFSESVTMGEPMPTAPHMNKVWDPVKNAFLKVLKGKQDAKPAFEEAETTIKQNWE</sequence>
<feature type="compositionally biased region" description="Gly residues" evidence="5">
    <location>
        <begin position="42"/>
        <end position="51"/>
    </location>
</feature>
<dbReference type="InterPro" id="IPR006059">
    <property type="entry name" value="SBP"/>
</dbReference>